<evidence type="ECO:0000313" key="1">
    <source>
        <dbReference type="EMBL" id="GAE45120.1"/>
    </source>
</evidence>
<gene>
    <name evidence="1" type="ORF">JCM21738_1891</name>
</gene>
<reference evidence="1 2" key="1">
    <citation type="submission" date="2013-12" db="EMBL/GenBank/DDBJ databases">
        <title>NBRP : Genome information of microbial organism related human and environment.</title>
        <authorList>
            <person name="Hattori M."/>
            <person name="Oshima K."/>
            <person name="Inaba H."/>
            <person name="Suda W."/>
            <person name="Sakamoto M."/>
            <person name="Iino T."/>
            <person name="Kitahara M."/>
            <person name="Oshida Y."/>
            <person name="Iida T."/>
            <person name="Kudo T."/>
            <person name="Itoh T."/>
            <person name="Ahmed I."/>
            <person name="Ohkuma M."/>
        </authorList>
    </citation>
    <scope>NUCLEOTIDE SEQUENCE [LARGE SCALE GENOMIC DNA]</scope>
    <source>
        <strain evidence="1 2">JCM 21738</strain>
    </source>
</reference>
<keyword evidence="2" id="KW-1185">Reference proteome</keyword>
<proteinExistence type="predicted"/>
<protein>
    <submittedName>
        <fullName evidence="1">Uncharacterized protein</fullName>
    </submittedName>
</protein>
<accession>W4RL18</accession>
<dbReference type="AlphaFoldDB" id="W4RL18"/>
<sequence length="56" mass="6337">MPKRKNQQPVAKMQLAVSEISFSNTNRVYKKKVNPLVVSKAYAEVTGKGRHYSESI</sequence>
<dbReference type="EMBL" id="BAUW01000017">
    <property type="protein sequence ID" value="GAE45120.1"/>
    <property type="molecule type" value="Genomic_DNA"/>
</dbReference>
<evidence type="ECO:0000313" key="2">
    <source>
        <dbReference type="Proteomes" id="UP000018949"/>
    </source>
</evidence>
<comment type="caution">
    <text evidence="1">The sequence shown here is derived from an EMBL/GenBank/DDBJ whole genome shotgun (WGS) entry which is preliminary data.</text>
</comment>
<name>W4RL18_9BACI</name>
<dbReference type="Proteomes" id="UP000018949">
    <property type="component" value="Unassembled WGS sequence"/>
</dbReference>
<organism evidence="1 2">
    <name type="scientific">Mesobacillus boroniphilus JCM 21738</name>
    <dbReference type="NCBI Taxonomy" id="1294265"/>
    <lineage>
        <taxon>Bacteria</taxon>
        <taxon>Bacillati</taxon>
        <taxon>Bacillota</taxon>
        <taxon>Bacilli</taxon>
        <taxon>Bacillales</taxon>
        <taxon>Bacillaceae</taxon>
        <taxon>Mesobacillus</taxon>
    </lineage>
</organism>